<protein>
    <submittedName>
        <fullName evidence="1">Uncharacterized protein</fullName>
    </submittedName>
</protein>
<comment type="caution">
    <text evidence="1">The sequence shown here is derived from an EMBL/GenBank/DDBJ whole genome shotgun (WGS) entry which is preliminary data.</text>
</comment>
<reference evidence="1" key="1">
    <citation type="submission" date="2022-06" db="EMBL/GenBank/DDBJ databases">
        <title>Phylogenomic reconstructions and comparative analyses of Kickxellomycotina fungi.</title>
        <authorList>
            <person name="Reynolds N.K."/>
            <person name="Stajich J.E."/>
            <person name="Barry K."/>
            <person name="Grigoriev I.V."/>
            <person name="Crous P."/>
            <person name="Smith M.E."/>
        </authorList>
    </citation>
    <scope>NUCLEOTIDE SEQUENCE</scope>
    <source>
        <strain evidence="1">RSA 2271</strain>
    </source>
</reference>
<accession>A0ACC1H624</accession>
<name>A0ACC1H624_9FUNG</name>
<gene>
    <name evidence="1" type="ORF">EV182_008788</name>
</gene>
<keyword evidence="2" id="KW-1185">Reference proteome</keyword>
<dbReference type="Proteomes" id="UP001145114">
    <property type="component" value="Unassembled WGS sequence"/>
</dbReference>
<evidence type="ECO:0000313" key="1">
    <source>
        <dbReference type="EMBL" id="KAJ1669377.1"/>
    </source>
</evidence>
<organism evidence="1 2">
    <name type="scientific">Spiromyces aspiralis</name>
    <dbReference type="NCBI Taxonomy" id="68401"/>
    <lineage>
        <taxon>Eukaryota</taxon>
        <taxon>Fungi</taxon>
        <taxon>Fungi incertae sedis</taxon>
        <taxon>Zoopagomycota</taxon>
        <taxon>Kickxellomycotina</taxon>
        <taxon>Kickxellomycetes</taxon>
        <taxon>Kickxellales</taxon>
        <taxon>Kickxellaceae</taxon>
        <taxon>Spiromyces</taxon>
    </lineage>
</organism>
<proteinExistence type="predicted"/>
<feature type="non-terminal residue" evidence="1">
    <location>
        <position position="70"/>
    </location>
</feature>
<evidence type="ECO:0000313" key="2">
    <source>
        <dbReference type="Proteomes" id="UP001145114"/>
    </source>
</evidence>
<sequence length="70" mass="7621">MVAEKYLDSQNAFIGLTEVVHRALKLAAFLNWNECTKRKAAATATATKTAATLSPVARKKLISESRAETI</sequence>
<dbReference type="EMBL" id="JAMZIH010009972">
    <property type="protein sequence ID" value="KAJ1669377.1"/>
    <property type="molecule type" value="Genomic_DNA"/>
</dbReference>